<keyword evidence="1" id="KW-0732">Signal</keyword>
<evidence type="ECO:0000256" key="2">
    <source>
        <dbReference type="ARBA" id="ARBA00022737"/>
    </source>
</evidence>
<evidence type="ECO:0000256" key="4">
    <source>
        <dbReference type="SAM" id="MobiDB-lite"/>
    </source>
</evidence>
<accession>A0ABT5DRT1</accession>
<evidence type="ECO:0000313" key="6">
    <source>
        <dbReference type="Proteomes" id="UP001221686"/>
    </source>
</evidence>
<keyword evidence="3" id="KW-1015">Disulfide bond</keyword>
<dbReference type="Proteomes" id="UP001221686">
    <property type="component" value="Unassembled WGS sequence"/>
</dbReference>
<proteinExistence type="predicted"/>
<reference evidence="5 6" key="1">
    <citation type="submission" date="2022-11" db="EMBL/GenBank/DDBJ databases">
        <title>Minimal conservation of predation-associated metabolite biosynthetic gene clusters underscores biosynthetic potential of Myxococcota including descriptions for ten novel species: Archangium lansinium sp. nov., Myxococcus landrumus sp. nov., Nannocystis bai.</title>
        <authorList>
            <person name="Ahearne A."/>
            <person name="Stevens C."/>
            <person name="Dowd S."/>
        </authorList>
    </citation>
    <scope>NUCLEOTIDE SEQUENCE [LARGE SCALE GENOMIC DNA]</scope>
    <source>
        <strain evidence="5 6">BB15-2</strain>
    </source>
</reference>
<dbReference type="RefSeq" id="WP_272084813.1">
    <property type="nucleotide sequence ID" value="NZ_JAQNDL010000001.1"/>
</dbReference>
<dbReference type="InterPro" id="IPR011936">
    <property type="entry name" value="Myxo_disulph_rpt"/>
</dbReference>
<feature type="region of interest" description="Disordered" evidence="4">
    <location>
        <begin position="19"/>
        <end position="145"/>
    </location>
</feature>
<dbReference type="EMBL" id="JAQNDL010000001">
    <property type="protein sequence ID" value="MDC0716369.1"/>
    <property type="molecule type" value="Genomic_DNA"/>
</dbReference>
<organism evidence="5 6">
    <name type="scientific">Nannocystis bainbridge</name>
    <dbReference type="NCBI Taxonomy" id="2995303"/>
    <lineage>
        <taxon>Bacteria</taxon>
        <taxon>Pseudomonadati</taxon>
        <taxon>Myxococcota</taxon>
        <taxon>Polyangia</taxon>
        <taxon>Nannocystales</taxon>
        <taxon>Nannocystaceae</taxon>
        <taxon>Nannocystis</taxon>
    </lineage>
</organism>
<evidence type="ECO:0000256" key="1">
    <source>
        <dbReference type="ARBA" id="ARBA00022729"/>
    </source>
</evidence>
<evidence type="ECO:0000313" key="5">
    <source>
        <dbReference type="EMBL" id="MDC0716369.1"/>
    </source>
</evidence>
<comment type="caution">
    <text evidence="5">The sequence shown here is derived from an EMBL/GenBank/DDBJ whole genome shotgun (WGS) entry which is preliminary data.</text>
</comment>
<feature type="compositionally biased region" description="Low complexity" evidence="4">
    <location>
        <begin position="31"/>
        <end position="127"/>
    </location>
</feature>
<sequence length="529" mass="54131">MSIVDRSTALMVCGLLTACPSQPVPGDTETDTGAATASGSETATTTSDDPPTTGDPTSTTTTGTSTGESTTTEGVSATETSTSTGEATTSTSTGEATTSTSTGPDTSTSTGEETTTTSTGPDTSSTGGPPGCGDGVVQPGEACDDGANADLDDGCLPSCELGMGAPLDPLVIPKPAGADDLRCMAPLPGWFLDASAMIVGRALADFGPEGQTAAQLFEVSLPGGDDPGFWDITEWAGEHGRAPLQAQGIQGQAVVAGIVDTEAQEPGSGGHMWLANVGGDGSTAFFTDYVDLPVAVTDLAWTGGDIAVVGNHAAGGAGAWVLRFDGGGALMWQHDAPVGVGWTVRYRGVAIDDVGTIYAVGERHADDDASDQLFLEALSPEGLPLWDVMLPAPTHAHALPTDVVVTGQTGLAVALTQFDGDVPQDSLLGYAMFATADGAQLWWQEWAPPDGWSVRAGPVEAEPFGGMFVGVGEHDGDQSRTRVLRIDQDGAVLWATQRPGGDVRDLVFASQPERVYALTKDAILPYHSW</sequence>
<protein>
    <recommendedName>
        <fullName evidence="7">Myxococcus cysteine-rich repeat-containing protein</fullName>
    </recommendedName>
</protein>
<keyword evidence="6" id="KW-1185">Reference proteome</keyword>
<dbReference type="PROSITE" id="PS51257">
    <property type="entry name" value="PROKAR_LIPOPROTEIN"/>
    <property type="match status" value="1"/>
</dbReference>
<keyword evidence="2" id="KW-0677">Repeat</keyword>
<evidence type="ECO:0008006" key="7">
    <source>
        <dbReference type="Google" id="ProtNLM"/>
    </source>
</evidence>
<evidence type="ECO:0000256" key="3">
    <source>
        <dbReference type="ARBA" id="ARBA00023157"/>
    </source>
</evidence>
<gene>
    <name evidence="5" type="ORF">POL25_05680</name>
</gene>
<name>A0ABT5DRT1_9BACT</name>
<dbReference type="NCBIfam" id="TIGR02232">
    <property type="entry name" value="myxo_disulf_rpt"/>
    <property type="match status" value="1"/>
</dbReference>